<dbReference type="InterPro" id="IPR045058">
    <property type="entry name" value="GIMA/IAN/Toc"/>
</dbReference>
<comment type="similarity">
    <text evidence="1">Belongs to the TRAFAC class TrmE-Era-EngA-EngB-Septin-like GTPase superfamily. AIG1/Toc34/Toc159-like paraseptin GTPase family. IAN subfamily.</text>
</comment>
<evidence type="ECO:0000256" key="2">
    <source>
        <dbReference type="ARBA" id="ARBA00022741"/>
    </source>
</evidence>
<sequence length="400" mass="43891">MAAVSSASDTGDPRSRQPPERRLLILGGPQSGKTSTANCILGDEVFDVATETTHSNVGQTEIYGRRVTVVDTPPWAIPSDPAVENTEPEPEENAGAESENPALPPQSLDSEGPCMGAILCPPGPHAILLVVSVTQPFTETEKRAADEQLGALGGGTWRYSMVVFTGVDKLPKGVFIEEHIANTGEALQWLVERCGSRYHAFDNTRKETEDNTQVPELMEKVEEMITDNQGWYFEVNELILLEEEQARRALEEETMRMEEHARQRDQMIGGPPRELRLLLLGWKGVGKSSVGNSILGRRYFESGQETELCLRRQALVSGRRITIVDTPRLGLVLGEANPKAHPAGIPARSCPPATRTPHPAAGASRRIVPHRQEEADTPIPHRDSVWGQCVPPHHGAVQLW</sequence>
<keyword evidence="7" id="KW-1185">Reference proteome</keyword>
<reference evidence="6 7" key="1">
    <citation type="journal article" date="2023" name="Mol. Biol. Evol.">
        <title>Genomics of Secondarily Temperate Adaptation in the Only Non-Antarctic Icefish.</title>
        <authorList>
            <person name="Rivera-Colon A.G."/>
            <person name="Rayamajhi N."/>
            <person name="Minhas B.F."/>
            <person name="Madrigal G."/>
            <person name="Bilyk K.T."/>
            <person name="Yoon V."/>
            <person name="Hune M."/>
            <person name="Gregory S."/>
            <person name="Cheng C.H.C."/>
            <person name="Catchen J.M."/>
        </authorList>
    </citation>
    <scope>NUCLEOTIDE SEQUENCE [LARGE SCALE GENOMIC DNA]</scope>
    <source>
        <strain evidence="6">JC2023a</strain>
    </source>
</reference>
<dbReference type="GO" id="GO:0005525">
    <property type="term" value="F:GTP binding"/>
    <property type="evidence" value="ECO:0007669"/>
    <property type="project" value="UniProtKB-KW"/>
</dbReference>
<gene>
    <name evidence="6" type="ORF">CesoFtcFv8_019018</name>
</gene>
<feature type="region of interest" description="Disordered" evidence="4">
    <location>
        <begin position="1"/>
        <end position="36"/>
    </location>
</feature>
<dbReference type="EMBL" id="JAULUE010002060">
    <property type="protein sequence ID" value="KAK5885291.1"/>
    <property type="molecule type" value="Genomic_DNA"/>
</dbReference>
<name>A0AAN8GN25_9TELE</name>
<proteinExistence type="inferred from homology"/>
<evidence type="ECO:0000313" key="7">
    <source>
        <dbReference type="Proteomes" id="UP001335648"/>
    </source>
</evidence>
<protein>
    <recommendedName>
        <fullName evidence="5">AIG1-type G domain-containing protein</fullName>
    </recommendedName>
</protein>
<evidence type="ECO:0000313" key="6">
    <source>
        <dbReference type="EMBL" id="KAK5885291.1"/>
    </source>
</evidence>
<keyword evidence="2" id="KW-0547">Nucleotide-binding</keyword>
<dbReference type="InterPro" id="IPR006703">
    <property type="entry name" value="G_AIG1"/>
</dbReference>
<dbReference type="PROSITE" id="PS51720">
    <property type="entry name" value="G_AIG1"/>
    <property type="match status" value="1"/>
</dbReference>
<evidence type="ECO:0000256" key="1">
    <source>
        <dbReference type="ARBA" id="ARBA00008535"/>
    </source>
</evidence>
<organism evidence="6 7">
    <name type="scientific">Champsocephalus esox</name>
    <name type="common">pike icefish</name>
    <dbReference type="NCBI Taxonomy" id="159716"/>
    <lineage>
        <taxon>Eukaryota</taxon>
        <taxon>Metazoa</taxon>
        <taxon>Chordata</taxon>
        <taxon>Craniata</taxon>
        <taxon>Vertebrata</taxon>
        <taxon>Euteleostomi</taxon>
        <taxon>Actinopterygii</taxon>
        <taxon>Neopterygii</taxon>
        <taxon>Teleostei</taxon>
        <taxon>Neoteleostei</taxon>
        <taxon>Acanthomorphata</taxon>
        <taxon>Eupercaria</taxon>
        <taxon>Perciformes</taxon>
        <taxon>Notothenioidei</taxon>
        <taxon>Channichthyidae</taxon>
        <taxon>Champsocephalus</taxon>
    </lineage>
</organism>
<accession>A0AAN8GN25</accession>
<dbReference type="Pfam" id="PF04548">
    <property type="entry name" value="AIG1"/>
    <property type="match status" value="3"/>
</dbReference>
<dbReference type="Gene3D" id="3.40.50.300">
    <property type="entry name" value="P-loop containing nucleotide triphosphate hydrolases"/>
    <property type="match status" value="2"/>
</dbReference>
<dbReference type="SUPFAM" id="SSF52540">
    <property type="entry name" value="P-loop containing nucleoside triphosphate hydrolases"/>
    <property type="match status" value="2"/>
</dbReference>
<feature type="region of interest" description="Disordered" evidence="4">
    <location>
        <begin position="73"/>
        <end position="110"/>
    </location>
</feature>
<evidence type="ECO:0000259" key="5">
    <source>
        <dbReference type="PROSITE" id="PS51720"/>
    </source>
</evidence>
<dbReference type="PANTHER" id="PTHR10903">
    <property type="entry name" value="GTPASE, IMAP FAMILY MEMBER-RELATED"/>
    <property type="match status" value="1"/>
</dbReference>
<feature type="region of interest" description="Disordered" evidence="4">
    <location>
        <begin position="340"/>
        <end position="366"/>
    </location>
</feature>
<dbReference type="Proteomes" id="UP001335648">
    <property type="component" value="Unassembled WGS sequence"/>
</dbReference>
<comment type="caution">
    <text evidence="6">The sequence shown here is derived from an EMBL/GenBank/DDBJ whole genome shotgun (WGS) entry which is preliminary data.</text>
</comment>
<feature type="domain" description="AIG1-type G" evidence="5">
    <location>
        <begin position="18"/>
        <end position="242"/>
    </location>
</feature>
<evidence type="ECO:0000256" key="4">
    <source>
        <dbReference type="SAM" id="MobiDB-lite"/>
    </source>
</evidence>
<feature type="compositionally biased region" description="Basic and acidic residues" evidence="4">
    <location>
        <begin position="11"/>
        <end position="23"/>
    </location>
</feature>
<keyword evidence="3" id="KW-0342">GTP-binding</keyword>
<dbReference type="InterPro" id="IPR027417">
    <property type="entry name" value="P-loop_NTPase"/>
</dbReference>
<evidence type="ECO:0000256" key="3">
    <source>
        <dbReference type="ARBA" id="ARBA00023134"/>
    </source>
</evidence>
<dbReference type="AlphaFoldDB" id="A0AAN8GN25"/>
<dbReference type="PANTHER" id="PTHR10903:SF139">
    <property type="entry name" value="GTPASE IMAP FAMILY MEMBER 4 ISOFORM X1"/>
    <property type="match status" value="1"/>
</dbReference>